<dbReference type="EMBL" id="QUNF01000012">
    <property type="protein sequence ID" value="REG86297.1"/>
    <property type="molecule type" value="Genomic_DNA"/>
</dbReference>
<reference evidence="1 2" key="1">
    <citation type="submission" date="2018-08" db="EMBL/GenBank/DDBJ databases">
        <title>Genomic Encyclopedia of Archaeal and Bacterial Type Strains, Phase II (KMG-II): from individual species to whole genera.</title>
        <authorList>
            <person name="Goeker M."/>
        </authorList>
    </citation>
    <scope>NUCLEOTIDE SEQUENCE [LARGE SCALE GENOMIC DNA]</scope>
    <source>
        <strain evidence="1 2">DSM 15986</strain>
    </source>
</reference>
<dbReference type="PROSITE" id="PS51257">
    <property type="entry name" value="PROKAR_LIPOPROTEIN"/>
    <property type="match status" value="1"/>
</dbReference>
<dbReference type="InterPro" id="IPR025316">
    <property type="entry name" value="DUF4221"/>
</dbReference>
<dbReference type="RefSeq" id="WP_086541094.1">
    <property type="nucleotide sequence ID" value="NZ_MSSW01000019.1"/>
</dbReference>
<sequence length="380" mass="43747">MKRLIFYSALLFSLYSCETKKNSETSSNATNSLENFSLSVDTVQVDVGEELFNPGNYYHQDFNTDLSKGYFFYPENEIHEIDLNSLKLVERHVFEEDGPDAIPDYLNYMQMLPNEEVFFANYSQTGIYKMTGEKVNGYKLQPENIDGIPNDAGYSLTNSIHICPDKSTILSLPNTFGEPIEGLAVINTNEMSAKILDLPALALSSNFQIVFREGNGAMASGDYQRIQFLNDKFLIYSGATAEIYSYDWKTDSLQLHSFPHQVVPLTKTGEVTKNMDSRESYRAAARELTKQISYGQFYWDETRKSYFRMGSMNYQYNDEGKFIKADIYLFSYDKELNLTGETEVDRLTTMPYGSFMKDGKLYRRWVQDENPAFVVYTFNF</sequence>
<proteinExistence type="predicted"/>
<dbReference type="AlphaFoldDB" id="A0A3E0DRY2"/>
<name>A0A3E0DRY2_9BACT</name>
<dbReference type="Pfam" id="PF13970">
    <property type="entry name" value="DUF4221"/>
    <property type="match status" value="1"/>
</dbReference>
<evidence type="ECO:0000313" key="2">
    <source>
        <dbReference type="Proteomes" id="UP000256405"/>
    </source>
</evidence>
<accession>A0A3E0DRY2</accession>
<comment type="caution">
    <text evidence="1">The sequence shown here is derived from an EMBL/GenBank/DDBJ whole genome shotgun (WGS) entry which is preliminary data.</text>
</comment>
<organism evidence="1 2">
    <name type="scientific">Algoriphagus antarcticus</name>
    <dbReference type="NCBI Taxonomy" id="238540"/>
    <lineage>
        <taxon>Bacteria</taxon>
        <taxon>Pseudomonadati</taxon>
        <taxon>Bacteroidota</taxon>
        <taxon>Cytophagia</taxon>
        <taxon>Cytophagales</taxon>
        <taxon>Cyclobacteriaceae</taxon>
        <taxon>Algoriphagus</taxon>
    </lineage>
</organism>
<dbReference type="OrthoDB" id="833511at2"/>
<gene>
    <name evidence="1" type="ORF">C8N25_1121</name>
</gene>
<keyword evidence="2" id="KW-1185">Reference proteome</keyword>
<protein>
    <submittedName>
        <fullName evidence="1">Uncharacterized protein DUF4221</fullName>
    </submittedName>
</protein>
<evidence type="ECO:0000313" key="1">
    <source>
        <dbReference type="EMBL" id="REG86297.1"/>
    </source>
</evidence>
<dbReference type="Proteomes" id="UP000256405">
    <property type="component" value="Unassembled WGS sequence"/>
</dbReference>